<dbReference type="OrthoDB" id="331600at2759"/>
<evidence type="ECO:0008006" key="9">
    <source>
        <dbReference type="Google" id="ProtNLM"/>
    </source>
</evidence>
<dbReference type="Pfam" id="PF11935">
    <property type="entry name" value="SYMPK_PTA1_N"/>
    <property type="match status" value="1"/>
</dbReference>
<keyword evidence="3" id="KW-0539">Nucleus</keyword>
<evidence type="ECO:0000259" key="6">
    <source>
        <dbReference type="Pfam" id="PF12295"/>
    </source>
</evidence>
<proteinExistence type="predicted"/>
<dbReference type="GO" id="GO:0005847">
    <property type="term" value="C:mRNA cleavage and polyadenylation specificity factor complex"/>
    <property type="evidence" value="ECO:0007669"/>
    <property type="project" value="TreeGrafter"/>
</dbReference>
<evidence type="ECO:0000256" key="2">
    <source>
        <dbReference type="ARBA" id="ARBA00022664"/>
    </source>
</evidence>
<dbReference type="AlphaFoldDB" id="A0A9W8IAC3"/>
<dbReference type="InterPro" id="IPR011989">
    <property type="entry name" value="ARM-like"/>
</dbReference>
<evidence type="ECO:0000256" key="3">
    <source>
        <dbReference type="ARBA" id="ARBA00023242"/>
    </source>
</evidence>
<feature type="domain" description="Symplekin C-terminal" evidence="6">
    <location>
        <begin position="969"/>
        <end position="1155"/>
    </location>
</feature>
<dbReference type="InterPro" id="IPR022075">
    <property type="entry name" value="Symplekin_C"/>
</dbReference>
<dbReference type="Gene3D" id="1.25.10.10">
    <property type="entry name" value="Leucine-rich Repeat Variant"/>
    <property type="match status" value="1"/>
</dbReference>
<evidence type="ECO:0000313" key="7">
    <source>
        <dbReference type="EMBL" id="KAJ2851924.1"/>
    </source>
</evidence>
<evidence type="ECO:0000313" key="8">
    <source>
        <dbReference type="Proteomes" id="UP001139887"/>
    </source>
</evidence>
<keyword evidence="8" id="KW-1185">Reference proteome</keyword>
<evidence type="ECO:0000259" key="5">
    <source>
        <dbReference type="Pfam" id="PF11935"/>
    </source>
</evidence>
<evidence type="ECO:0000256" key="4">
    <source>
        <dbReference type="SAM" id="MobiDB-lite"/>
    </source>
</evidence>
<gene>
    <name evidence="7" type="ORF">IWW36_000697</name>
</gene>
<accession>A0A9W8IAC3</accession>
<keyword evidence="2" id="KW-0507">mRNA processing</keyword>
<dbReference type="PANTHER" id="PTHR15245:SF20">
    <property type="entry name" value="SYMPLEKIN"/>
    <property type="match status" value="1"/>
</dbReference>
<dbReference type="InterPro" id="IPR021850">
    <property type="entry name" value="Symplekin/Pta1"/>
</dbReference>
<dbReference type="GO" id="GO:0006397">
    <property type="term" value="P:mRNA processing"/>
    <property type="evidence" value="ECO:0007669"/>
    <property type="project" value="UniProtKB-KW"/>
</dbReference>
<reference evidence="7" key="1">
    <citation type="submission" date="2022-07" db="EMBL/GenBank/DDBJ databases">
        <title>Phylogenomic reconstructions and comparative analyses of Kickxellomycotina fungi.</title>
        <authorList>
            <person name="Reynolds N.K."/>
            <person name="Stajich J.E."/>
            <person name="Barry K."/>
            <person name="Grigoriev I.V."/>
            <person name="Crous P."/>
            <person name="Smith M.E."/>
        </authorList>
    </citation>
    <scope>NUCLEOTIDE SEQUENCE</scope>
    <source>
        <strain evidence="7">NRRL 1566</strain>
    </source>
</reference>
<feature type="domain" description="Symplekin/Pta1 N-terminal" evidence="5">
    <location>
        <begin position="130"/>
        <end position="341"/>
    </location>
</feature>
<comment type="subcellular location">
    <subcellularLocation>
        <location evidence="1">Nucleus</location>
    </subcellularLocation>
</comment>
<evidence type="ECO:0000256" key="1">
    <source>
        <dbReference type="ARBA" id="ARBA00004123"/>
    </source>
</evidence>
<protein>
    <recommendedName>
        <fullName evidence="9">Symplekin</fullName>
    </recommendedName>
</protein>
<dbReference type="EMBL" id="JANBUW010000007">
    <property type="protein sequence ID" value="KAJ2851924.1"/>
    <property type="molecule type" value="Genomic_DNA"/>
</dbReference>
<dbReference type="InterPro" id="IPR032460">
    <property type="entry name" value="Symplekin/Pta1_N"/>
</dbReference>
<name>A0A9W8IAC3_9FUNG</name>
<feature type="compositionally biased region" description="Basic and acidic residues" evidence="4">
    <location>
        <begin position="354"/>
        <end position="378"/>
    </location>
</feature>
<dbReference type="Pfam" id="PF12295">
    <property type="entry name" value="Symplekin_C"/>
    <property type="match status" value="1"/>
</dbReference>
<comment type="caution">
    <text evidence="7">The sequence shown here is derived from an EMBL/GenBank/DDBJ whole genome shotgun (WGS) entry which is preliminary data.</text>
</comment>
<dbReference type="PANTHER" id="PTHR15245">
    <property type="entry name" value="SYMPLEKIN-RELATED"/>
    <property type="match status" value="1"/>
</dbReference>
<dbReference type="Proteomes" id="UP001139887">
    <property type="component" value="Unassembled WGS sequence"/>
</dbReference>
<organism evidence="7 8">
    <name type="scientific">Coemansia brasiliensis</name>
    <dbReference type="NCBI Taxonomy" id="2650707"/>
    <lineage>
        <taxon>Eukaryota</taxon>
        <taxon>Fungi</taxon>
        <taxon>Fungi incertae sedis</taxon>
        <taxon>Zoopagomycota</taxon>
        <taxon>Kickxellomycotina</taxon>
        <taxon>Kickxellomycetes</taxon>
        <taxon>Kickxellales</taxon>
        <taxon>Kickxellaceae</taxon>
        <taxon>Coemansia</taxon>
    </lineage>
</organism>
<sequence>MDEKEKVQKKADALYSEAVHETPPNRTKLDHLVDLLCDHPQLLYESFFDKGHEAASIVVDVWHGTGDMNADDNLSILTPPAAWGWMVMEETVCHAPPLELMETKYPQLAQKFLDLAAHTLKHVESTPGLIVRRSVQALTRFWPEIINACISLKTTNPVWKQMYERMLELAQTLMQMSERSDDPALQMHLVKFLETEATIFTPIPQLGASPRSTLNLDMLPDAHPYIDKAALAKRGERARQQLVRLLPSSDHMRLCNTSFITAIINSIVYLMNLRPQFCQDLLERLTNWYAVINSSEQTMTHLQLVIISKALRIALLHLYTRRYMGAYSEVLESTLDTLGGPEWIRWQEQQARERERRQRQRAREREQAPRQPDTDGGHHSARWVPAPEDGQEDLAYQPAPGADADFGVSLPDSAGTKRAAGTIDVDDDDDEEKQMRLLEESAKRVKLEEEKEKEPSVLSPEEEQRLERHQRAQAVDKEMEDEMQKVLLSEKQFDLPLMDSMPLETRQEHVIEAIRRVAAGSEQLRKFIEHKRILHDVPGSLNLTRHKKVLENGLSSNGKVLEDSMVMLVRLVSNCYIVFYEANSVDGANPDMGPSTRWGELHTCIDQILQSIIDSPRTHYELAMILLYELWMSVVITDPELKRTPDKPENKYTVLALYLQWCESIFDAIVKSSIELTIASASVPASAQTTGTDPANGAAVVPQQQQQPDELILNFIKDAPYLLPAHLSKIEECLKSPKTALLGFTTLERAIELRPSIFNAGLNILLTYSAHPERTTRVGCIRAVKKHYPNGSSAQRIVTVANTSFIMGMDSANARAAELEKKVKVIFERVDEPAPENEEKSTEAIEKRKAEALALRKQEEQGIEAGLVVHMELLLALSTKNIELLSAVFEAYKKAAPTVQVTVRRIITPLIKSMVNTPTKIIPVLIKFPAGSETLALRIIYLLCVDGARVPAKELVQAVLNMCDARKLDGNFIVFILSGMDREEALRRLPMVVSLLNNTEGPRVMLRESFSRLTTSYLNRPSVLSPTQLLMGLHDPSVAATGSKAMEAISVYESMTKPDGTHMFSTAVFDTALKLLSEQEHLSSLMLHTADVYYRQRNGPVGTVIKLLQKLIERKVWQLDESLMKAFVHSFRVMQPGTLALVKSIPQDALKQMVEMDKDLASSIREYVGKMNEQARKPYKWLFK</sequence>
<feature type="compositionally biased region" description="Basic and acidic residues" evidence="4">
    <location>
        <begin position="433"/>
        <end position="455"/>
    </location>
</feature>
<feature type="region of interest" description="Disordered" evidence="4">
    <location>
        <begin position="354"/>
        <end position="466"/>
    </location>
</feature>